<dbReference type="SUPFAM" id="SSF53686">
    <property type="entry name" value="Tryptophan synthase beta subunit-like PLP-dependent enzymes"/>
    <property type="match status" value="1"/>
</dbReference>
<evidence type="ECO:0000256" key="10">
    <source>
        <dbReference type="ARBA" id="ARBA00023239"/>
    </source>
</evidence>
<evidence type="ECO:0000256" key="9">
    <source>
        <dbReference type="ARBA" id="ARBA00023141"/>
    </source>
</evidence>
<comment type="pathway">
    <text evidence="3 12">Amino-acid biosynthesis; L-tryptophan biosynthesis; L-tryptophan from chorismate: step 5/5.</text>
</comment>
<gene>
    <name evidence="12 14" type="primary">trpB</name>
    <name evidence="14" type="ORF">V3391_12290</name>
</gene>
<dbReference type="NCBIfam" id="TIGR00263">
    <property type="entry name" value="trpB"/>
    <property type="match status" value="1"/>
</dbReference>
<evidence type="ECO:0000256" key="1">
    <source>
        <dbReference type="ARBA" id="ARBA00001933"/>
    </source>
</evidence>
<dbReference type="InterPro" id="IPR001926">
    <property type="entry name" value="TrpB-like_PALP"/>
</dbReference>
<evidence type="ECO:0000313" key="15">
    <source>
        <dbReference type="Proteomes" id="UP001358324"/>
    </source>
</evidence>
<dbReference type="EMBL" id="JAZHBM010000002">
    <property type="protein sequence ID" value="MEF3082985.1"/>
    <property type="molecule type" value="Genomic_DNA"/>
</dbReference>
<comment type="similarity">
    <text evidence="4 12">Belongs to the TrpB family.</text>
</comment>
<dbReference type="PANTHER" id="PTHR48077:SF3">
    <property type="entry name" value="TRYPTOPHAN SYNTHASE"/>
    <property type="match status" value="1"/>
</dbReference>
<evidence type="ECO:0000256" key="3">
    <source>
        <dbReference type="ARBA" id="ARBA00004733"/>
    </source>
</evidence>
<dbReference type="CDD" id="cd06446">
    <property type="entry name" value="Trp-synth_B"/>
    <property type="match status" value="1"/>
</dbReference>
<proteinExistence type="inferred from homology"/>
<dbReference type="HAMAP" id="MF_00133">
    <property type="entry name" value="Trp_synth_beta"/>
    <property type="match status" value="1"/>
</dbReference>
<evidence type="ECO:0000256" key="2">
    <source>
        <dbReference type="ARBA" id="ARBA00002786"/>
    </source>
</evidence>
<dbReference type="Proteomes" id="UP001358324">
    <property type="component" value="Unassembled WGS sequence"/>
</dbReference>
<dbReference type="Gene3D" id="3.40.50.1100">
    <property type="match status" value="2"/>
</dbReference>
<name>A0ABU7WHB9_9GAMM</name>
<accession>A0ABU7WHB9</accession>
<evidence type="ECO:0000256" key="5">
    <source>
        <dbReference type="ARBA" id="ARBA00011270"/>
    </source>
</evidence>
<dbReference type="PIRSF" id="PIRSF001413">
    <property type="entry name" value="Trp_syn_beta"/>
    <property type="match status" value="1"/>
</dbReference>
<comment type="cofactor">
    <cofactor evidence="1 12">
        <name>pyridoxal 5'-phosphate</name>
        <dbReference type="ChEBI" id="CHEBI:597326"/>
    </cofactor>
</comment>
<dbReference type="PANTHER" id="PTHR48077">
    <property type="entry name" value="TRYPTOPHAN SYNTHASE-RELATED"/>
    <property type="match status" value="1"/>
</dbReference>
<reference evidence="14 15" key="1">
    <citation type="submission" date="2024-01" db="EMBL/GenBank/DDBJ databases">
        <title>Novel species of the genus Luteimonas isolated from rivers.</title>
        <authorList>
            <person name="Lu H."/>
        </authorList>
    </citation>
    <scope>NUCLEOTIDE SEQUENCE [LARGE SCALE GENOMIC DNA]</scope>
    <source>
        <strain evidence="14 15">SMYT11W</strain>
    </source>
</reference>
<dbReference type="GO" id="GO:0004834">
    <property type="term" value="F:tryptophan synthase activity"/>
    <property type="evidence" value="ECO:0007669"/>
    <property type="project" value="UniProtKB-EC"/>
</dbReference>
<keyword evidence="8 12" id="KW-0663">Pyridoxal phosphate</keyword>
<dbReference type="InterPro" id="IPR023026">
    <property type="entry name" value="Trp_synth_beta/beta-like"/>
</dbReference>
<dbReference type="RefSeq" id="WP_332078680.1">
    <property type="nucleotide sequence ID" value="NZ_JAZHBM010000002.1"/>
</dbReference>
<protein>
    <recommendedName>
        <fullName evidence="12">Tryptophan synthase beta chain</fullName>
        <ecNumber evidence="12">4.2.1.20</ecNumber>
    </recommendedName>
</protein>
<evidence type="ECO:0000256" key="12">
    <source>
        <dbReference type="HAMAP-Rule" id="MF_00133"/>
    </source>
</evidence>
<evidence type="ECO:0000256" key="8">
    <source>
        <dbReference type="ARBA" id="ARBA00022898"/>
    </source>
</evidence>
<evidence type="ECO:0000256" key="11">
    <source>
        <dbReference type="ARBA" id="ARBA00049047"/>
    </source>
</evidence>
<evidence type="ECO:0000256" key="4">
    <source>
        <dbReference type="ARBA" id="ARBA00009982"/>
    </source>
</evidence>
<dbReference type="InterPro" id="IPR036052">
    <property type="entry name" value="TrpB-like_PALP_sf"/>
</dbReference>
<feature type="domain" description="Tryptophan synthase beta chain-like PALP" evidence="13">
    <location>
        <begin position="64"/>
        <end position="388"/>
    </location>
</feature>
<dbReference type="Pfam" id="PF00291">
    <property type="entry name" value="PALP"/>
    <property type="match status" value="1"/>
</dbReference>
<feature type="modified residue" description="N6-(pyridoxal phosphate)lysine" evidence="12">
    <location>
        <position position="98"/>
    </location>
</feature>
<keyword evidence="9 12" id="KW-0057">Aromatic amino acid biosynthesis</keyword>
<keyword evidence="7 12" id="KW-0822">Tryptophan biosynthesis</keyword>
<keyword evidence="15" id="KW-1185">Reference proteome</keyword>
<keyword evidence="10 12" id="KW-0456">Lyase</keyword>
<dbReference type="EC" id="4.2.1.20" evidence="12"/>
<dbReference type="InterPro" id="IPR006653">
    <property type="entry name" value="Trp_synth_b_CS"/>
</dbReference>
<keyword evidence="6 12" id="KW-0028">Amino-acid biosynthesis</keyword>
<evidence type="ECO:0000313" key="14">
    <source>
        <dbReference type="EMBL" id="MEF3082985.1"/>
    </source>
</evidence>
<dbReference type="InterPro" id="IPR006654">
    <property type="entry name" value="Trp_synth_beta"/>
</dbReference>
<comment type="caution">
    <text evidence="14">The sequence shown here is derived from an EMBL/GenBank/DDBJ whole genome shotgun (WGS) entry which is preliminary data.</text>
</comment>
<organism evidence="14 15">
    <name type="scientific">Luteimonas flava</name>
    <dbReference type="NCBI Taxonomy" id="3115822"/>
    <lineage>
        <taxon>Bacteria</taxon>
        <taxon>Pseudomonadati</taxon>
        <taxon>Pseudomonadota</taxon>
        <taxon>Gammaproteobacteria</taxon>
        <taxon>Lysobacterales</taxon>
        <taxon>Lysobacteraceae</taxon>
        <taxon>Luteimonas</taxon>
    </lineage>
</organism>
<dbReference type="PROSITE" id="PS00168">
    <property type="entry name" value="TRP_SYNTHASE_BETA"/>
    <property type="match status" value="1"/>
</dbReference>
<evidence type="ECO:0000256" key="6">
    <source>
        <dbReference type="ARBA" id="ARBA00022605"/>
    </source>
</evidence>
<sequence>MSQSPITDYHAYPDANGHFGRYGGRFVAETLMGPIAELAAAYDTAKADPAFQQAFDKDLAHYVGRPSPIYHAERLSDAIGGARILLKREDLNHTGAHKINNTIGQALLASRMGKTRIIAETGAGQHGVASATVAARLGLECVVYMGATDIERQKINVYRMRLLGADVVPVTSGSATLKDALNEAMRDWVTNIADTFYIIGTVAGPDPYPRMVRDFNAIVGREAREQMLAEYGRLPDAITACVGGGSNAIGLFHAFLNDPGVRIVGAEAAGDGIDTGRHAASIAAGRPGVLHGNRTYVICDDDGQITETHSVSAGLDYPGVGPEHSFLADAGRAQYVGITDDEALAAFHQLAKTEGILAALESSHAIAQAIKLARELPKDAIVLANLSGRGDKDVHTIAQREGFVL</sequence>
<comment type="subunit">
    <text evidence="5 12">Tetramer of two alpha and two beta chains.</text>
</comment>
<evidence type="ECO:0000256" key="7">
    <source>
        <dbReference type="ARBA" id="ARBA00022822"/>
    </source>
</evidence>
<comment type="function">
    <text evidence="2 12">The beta subunit is responsible for the synthesis of L-tryptophan from indole and L-serine.</text>
</comment>
<comment type="catalytic activity">
    <reaction evidence="11 12">
        <text>(1S,2R)-1-C-(indol-3-yl)glycerol 3-phosphate + L-serine = D-glyceraldehyde 3-phosphate + L-tryptophan + H2O</text>
        <dbReference type="Rhea" id="RHEA:10532"/>
        <dbReference type="ChEBI" id="CHEBI:15377"/>
        <dbReference type="ChEBI" id="CHEBI:33384"/>
        <dbReference type="ChEBI" id="CHEBI:57912"/>
        <dbReference type="ChEBI" id="CHEBI:58866"/>
        <dbReference type="ChEBI" id="CHEBI:59776"/>
        <dbReference type="EC" id="4.2.1.20"/>
    </reaction>
</comment>
<evidence type="ECO:0000259" key="13">
    <source>
        <dbReference type="Pfam" id="PF00291"/>
    </source>
</evidence>